<dbReference type="KEGG" id="sgn:SGRA_1875"/>
<gene>
    <name evidence="3" type="ordered locus">SGRA_1875</name>
</gene>
<proteinExistence type="predicted"/>
<dbReference type="Gene3D" id="2.40.128.520">
    <property type="match status" value="1"/>
</dbReference>
<dbReference type="OrthoDB" id="9814399at2"/>
<dbReference type="HOGENOM" id="CLU_108869_0_0_10"/>
<dbReference type="RefSeq" id="WP_015692234.1">
    <property type="nucleotide sequence ID" value="NC_016940.1"/>
</dbReference>
<dbReference type="eggNOG" id="COG4731">
    <property type="taxonomic scope" value="Bacteria"/>
</dbReference>
<keyword evidence="4" id="KW-1185">Reference proteome</keyword>
<reference evidence="3 4" key="1">
    <citation type="journal article" date="2012" name="Stand. Genomic Sci.">
        <title>Complete genome sequencing and analysis of Saprospira grandis str. Lewin, a predatory marine bacterium.</title>
        <authorList>
            <person name="Saw J.H."/>
            <person name="Yuryev A."/>
            <person name="Kanbe M."/>
            <person name="Hou S."/>
            <person name="Young A.G."/>
            <person name="Aizawa S."/>
            <person name="Alam M."/>
        </authorList>
    </citation>
    <scope>NUCLEOTIDE SEQUENCE [LARGE SCALE GENOMIC DNA]</scope>
    <source>
        <strain evidence="3 4">Lewin</strain>
    </source>
</reference>
<sequence length="153" mass="17528">MNWTASIRWGLMSLFLVFSLALSAQVSVDGKTCVGTWKTIDDETGKARSYVKIYKENGKYYGKITKLLNRTADEDKDPICEVCPGNRKNKKVVGMTIIDGMEKESKRYAGGKILDPKKGKLYSCTIWLDNANTLKVRGWWGMFYRTQTWHRVD</sequence>
<dbReference type="Proteomes" id="UP000007519">
    <property type="component" value="Chromosome"/>
</dbReference>
<keyword evidence="1" id="KW-0732">Signal</keyword>
<feature type="domain" description="DUF2147" evidence="2">
    <location>
        <begin position="35"/>
        <end position="151"/>
    </location>
</feature>
<protein>
    <recommendedName>
        <fullName evidence="2">DUF2147 domain-containing protein</fullName>
    </recommendedName>
</protein>
<dbReference type="PANTHER" id="PTHR36919:SF3">
    <property type="entry name" value="BLL5882 PROTEIN"/>
    <property type="match status" value="1"/>
</dbReference>
<evidence type="ECO:0000256" key="1">
    <source>
        <dbReference type="SAM" id="SignalP"/>
    </source>
</evidence>
<dbReference type="InterPro" id="IPR019223">
    <property type="entry name" value="DUF2147"/>
</dbReference>
<name>H6L0S3_SAPGL</name>
<feature type="chain" id="PRO_5003603913" description="DUF2147 domain-containing protein" evidence="1">
    <location>
        <begin position="25"/>
        <end position="153"/>
    </location>
</feature>
<dbReference type="PANTHER" id="PTHR36919">
    <property type="entry name" value="BLR1215 PROTEIN"/>
    <property type="match status" value="1"/>
</dbReference>
<organism evidence="3 4">
    <name type="scientific">Saprospira grandis (strain Lewin)</name>
    <dbReference type="NCBI Taxonomy" id="984262"/>
    <lineage>
        <taxon>Bacteria</taxon>
        <taxon>Pseudomonadati</taxon>
        <taxon>Bacteroidota</taxon>
        <taxon>Saprospiria</taxon>
        <taxon>Saprospirales</taxon>
        <taxon>Saprospiraceae</taxon>
        <taxon>Saprospira</taxon>
    </lineage>
</organism>
<evidence type="ECO:0000313" key="4">
    <source>
        <dbReference type="Proteomes" id="UP000007519"/>
    </source>
</evidence>
<feature type="signal peptide" evidence="1">
    <location>
        <begin position="1"/>
        <end position="24"/>
    </location>
</feature>
<evidence type="ECO:0000313" key="3">
    <source>
        <dbReference type="EMBL" id="AFC24609.1"/>
    </source>
</evidence>
<dbReference type="EMBL" id="CP002831">
    <property type="protein sequence ID" value="AFC24609.1"/>
    <property type="molecule type" value="Genomic_DNA"/>
</dbReference>
<accession>H6L0S3</accession>
<evidence type="ECO:0000259" key="2">
    <source>
        <dbReference type="Pfam" id="PF09917"/>
    </source>
</evidence>
<dbReference type="Pfam" id="PF09917">
    <property type="entry name" value="DUF2147"/>
    <property type="match status" value="1"/>
</dbReference>
<dbReference type="AlphaFoldDB" id="H6L0S3"/>